<organism evidence="1 2">
    <name type="scientific">Fistulifera solaris</name>
    <name type="common">Oleaginous diatom</name>
    <dbReference type="NCBI Taxonomy" id="1519565"/>
    <lineage>
        <taxon>Eukaryota</taxon>
        <taxon>Sar</taxon>
        <taxon>Stramenopiles</taxon>
        <taxon>Ochrophyta</taxon>
        <taxon>Bacillariophyta</taxon>
        <taxon>Bacillariophyceae</taxon>
        <taxon>Bacillariophycidae</taxon>
        <taxon>Naviculales</taxon>
        <taxon>Naviculaceae</taxon>
        <taxon>Fistulifera</taxon>
    </lineage>
</organism>
<reference evidence="1 2" key="1">
    <citation type="journal article" date="2015" name="Plant Cell">
        <title>Oil accumulation by the oleaginous diatom Fistulifera solaris as revealed by the genome and transcriptome.</title>
        <authorList>
            <person name="Tanaka T."/>
            <person name="Maeda Y."/>
            <person name="Veluchamy A."/>
            <person name="Tanaka M."/>
            <person name="Abida H."/>
            <person name="Marechal E."/>
            <person name="Bowler C."/>
            <person name="Muto M."/>
            <person name="Sunaga Y."/>
            <person name="Tanaka M."/>
            <person name="Yoshino T."/>
            <person name="Taniguchi T."/>
            <person name="Fukuda Y."/>
            <person name="Nemoto M."/>
            <person name="Matsumoto M."/>
            <person name="Wong P.S."/>
            <person name="Aburatani S."/>
            <person name="Fujibuchi W."/>
        </authorList>
    </citation>
    <scope>NUCLEOTIDE SEQUENCE [LARGE SCALE GENOMIC DNA]</scope>
    <source>
        <strain evidence="1 2">JPCC DA0580</strain>
    </source>
</reference>
<dbReference type="InParanoid" id="A0A1Z5J7Z4"/>
<comment type="caution">
    <text evidence="1">The sequence shown here is derived from an EMBL/GenBank/DDBJ whole genome shotgun (WGS) entry which is preliminary data.</text>
</comment>
<name>A0A1Z5J7Z4_FISSO</name>
<evidence type="ECO:0000313" key="2">
    <source>
        <dbReference type="Proteomes" id="UP000198406"/>
    </source>
</evidence>
<dbReference type="OrthoDB" id="40253at2759"/>
<dbReference type="EMBL" id="BDSP01000015">
    <property type="protein sequence ID" value="GAX10066.1"/>
    <property type="molecule type" value="Genomic_DNA"/>
</dbReference>
<proteinExistence type="predicted"/>
<dbReference type="Proteomes" id="UP000198406">
    <property type="component" value="Unassembled WGS sequence"/>
</dbReference>
<protein>
    <submittedName>
        <fullName evidence="1">Uncharacterized protein</fullName>
    </submittedName>
</protein>
<evidence type="ECO:0000313" key="1">
    <source>
        <dbReference type="EMBL" id="GAX10066.1"/>
    </source>
</evidence>
<accession>A0A1Z5J7Z4</accession>
<sequence>MSWSNPWRQGFRKSTLLRLSIALVSLLLLGTNILTAFRGVRIHPSHLAFQENDLLQRHEYSNHTADAIKLPPFTPQESFGACALILNQNHRITEWIAYHYFALPMRTLIVAYDPKSTQRATNLLHRWRTVIDIVEWEEDDYLPANWSDGITRQTFWAKPVESVIYENRQIYFMQECTLAMAAKNVSRVIHHDVDEYLRIHTKVVQGYDTTHPGHITEFLNQKNNTISDIVPGWSLNASCWVFHRLLFTPMRKDWSTEQQSIYQKNDLPWVRPMHFETLRYRYRNAHIQQTGKGILQLNHIPSTVLFRRENFFDKWLKVHNPLGRSLCQGPWPLSSTPLILNHYTGSYEAYLYAAQWDPRFQDRTEWERRTAHGKGVPRLEEGITNWVAAFVAWLSEPVARALMSDAGWRDEWNLGHDA</sequence>
<gene>
    <name evidence="1" type="ORF">FisN_2Lh334</name>
</gene>
<keyword evidence="2" id="KW-1185">Reference proteome</keyword>
<dbReference type="AlphaFoldDB" id="A0A1Z5J7Z4"/>